<gene>
    <name evidence="1" type="ORF">ACFFJ2_10855</name>
</gene>
<keyword evidence="2" id="KW-1185">Reference proteome</keyword>
<accession>A0ABV6D8E2</accession>
<proteinExistence type="predicted"/>
<protein>
    <submittedName>
        <fullName evidence="1">Uncharacterized protein</fullName>
    </submittedName>
</protein>
<reference evidence="1 2" key="1">
    <citation type="submission" date="2024-09" db="EMBL/GenBank/DDBJ databases">
        <authorList>
            <person name="Sun Q."/>
            <person name="Mori K."/>
        </authorList>
    </citation>
    <scope>NUCLEOTIDE SEQUENCE [LARGE SCALE GENOMIC DNA]</scope>
    <source>
        <strain evidence="1 2">CCM 8543</strain>
    </source>
</reference>
<evidence type="ECO:0000313" key="2">
    <source>
        <dbReference type="Proteomes" id="UP001589755"/>
    </source>
</evidence>
<dbReference type="RefSeq" id="WP_261518354.1">
    <property type="nucleotide sequence ID" value="NZ_JAODNW010000001.1"/>
</dbReference>
<evidence type="ECO:0000313" key="1">
    <source>
        <dbReference type="EMBL" id="MFC0208895.1"/>
    </source>
</evidence>
<name>A0ABV6D8E2_9HYPH</name>
<dbReference type="Proteomes" id="UP001589755">
    <property type="component" value="Unassembled WGS sequence"/>
</dbReference>
<sequence length="79" mass="8452">MKSIVELTDSARAHAERLGLLGRLQRLALGAWTSKGDLVVLDGTDQAAFIVRSRRIEVAADGTAVLVLVLDYPPRPAGL</sequence>
<comment type="caution">
    <text evidence="1">The sequence shown here is derived from an EMBL/GenBank/DDBJ whole genome shotgun (WGS) entry which is preliminary data.</text>
</comment>
<organism evidence="1 2">
    <name type="scientific">Chelativorans intermedius</name>
    <dbReference type="NCBI Taxonomy" id="515947"/>
    <lineage>
        <taxon>Bacteria</taxon>
        <taxon>Pseudomonadati</taxon>
        <taxon>Pseudomonadota</taxon>
        <taxon>Alphaproteobacteria</taxon>
        <taxon>Hyphomicrobiales</taxon>
        <taxon>Phyllobacteriaceae</taxon>
        <taxon>Chelativorans</taxon>
    </lineage>
</organism>
<dbReference type="EMBL" id="JBHLXD010000015">
    <property type="protein sequence ID" value="MFC0208895.1"/>
    <property type="molecule type" value="Genomic_DNA"/>
</dbReference>